<proteinExistence type="predicted"/>
<accession>A0AC35FC75</accession>
<evidence type="ECO:0000313" key="1">
    <source>
        <dbReference type="Proteomes" id="UP000887580"/>
    </source>
</evidence>
<sequence>MSSKRVILLTKDRCLPSKSNQFYGKNASKGLNNNNNEHFNSINLNKNNKSENIKFEQSKSTPFSEKSQNKNGFFDHKNDSKNALNDWKKNDIPNFHESLKTQEMKNEWETKVKKDCNKSTLSLHIEAYEIETKNITSKTSFDFVQQQNKELMNPEIMQFKTSQKLSSFANMASVLPHSRCLNLNLKQAVAFSRQLQLSSFRNAEARNPVQKYGWEYLVRQEKSGRPLSPHLNIYKPQLTWMLSGLHRITGCIMAGTLLVGGIAFAITPVDF</sequence>
<name>A0AC35FC75_9BILA</name>
<organism evidence="1 2">
    <name type="scientific">Panagrolaimus sp. PS1159</name>
    <dbReference type="NCBI Taxonomy" id="55785"/>
    <lineage>
        <taxon>Eukaryota</taxon>
        <taxon>Metazoa</taxon>
        <taxon>Ecdysozoa</taxon>
        <taxon>Nematoda</taxon>
        <taxon>Chromadorea</taxon>
        <taxon>Rhabditida</taxon>
        <taxon>Tylenchina</taxon>
        <taxon>Panagrolaimomorpha</taxon>
        <taxon>Panagrolaimoidea</taxon>
        <taxon>Panagrolaimidae</taxon>
        <taxon>Panagrolaimus</taxon>
    </lineage>
</organism>
<evidence type="ECO:0000313" key="2">
    <source>
        <dbReference type="WBParaSite" id="PS1159_v2.g15927.t1"/>
    </source>
</evidence>
<protein>
    <submittedName>
        <fullName evidence="2">Uncharacterized protein</fullName>
    </submittedName>
</protein>
<dbReference type="WBParaSite" id="PS1159_v2.g15927.t1">
    <property type="protein sequence ID" value="PS1159_v2.g15927.t1"/>
    <property type="gene ID" value="PS1159_v2.g15927"/>
</dbReference>
<dbReference type="Proteomes" id="UP000887580">
    <property type="component" value="Unplaced"/>
</dbReference>
<reference evidence="2" key="1">
    <citation type="submission" date="2022-11" db="UniProtKB">
        <authorList>
            <consortium name="WormBaseParasite"/>
        </authorList>
    </citation>
    <scope>IDENTIFICATION</scope>
</reference>